<evidence type="ECO:0000256" key="4">
    <source>
        <dbReference type="SAM" id="SignalP"/>
    </source>
</evidence>
<reference evidence="5 6" key="1">
    <citation type="submission" date="2018-02" db="EMBL/GenBank/DDBJ databases">
        <title>Genomic Encyclopedia of Archaeal and Bacterial Type Strains, Phase II (KMG-II): from individual species to whole genera.</title>
        <authorList>
            <person name="Goeker M."/>
        </authorList>
    </citation>
    <scope>NUCLEOTIDE SEQUENCE [LARGE SCALE GENOMIC DNA]</scope>
    <source>
        <strain evidence="5 6">DSM 3808</strain>
    </source>
</reference>
<dbReference type="InterPro" id="IPR018389">
    <property type="entry name" value="DctP_fam"/>
</dbReference>
<keyword evidence="2" id="KW-0813">Transport</keyword>
<dbReference type="PANTHER" id="PTHR33376">
    <property type="match status" value="1"/>
</dbReference>
<dbReference type="NCBIfam" id="NF037995">
    <property type="entry name" value="TRAP_S1"/>
    <property type="match status" value="1"/>
</dbReference>
<dbReference type="PROSITE" id="PS51257">
    <property type="entry name" value="PROKAR_LIPOPROTEIN"/>
    <property type="match status" value="1"/>
</dbReference>
<dbReference type="InterPro" id="IPR004682">
    <property type="entry name" value="TRAP_DctP"/>
</dbReference>
<feature type="signal peptide" evidence="4">
    <location>
        <begin position="1"/>
        <end position="21"/>
    </location>
</feature>
<keyword evidence="3 4" id="KW-0732">Signal</keyword>
<dbReference type="GO" id="GO:0055085">
    <property type="term" value="P:transmembrane transport"/>
    <property type="evidence" value="ECO:0007669"/>
    <property type="project" value="InterPro"/>
</dbReference>
<accession>A0A2S6HV05</accession>
<comment type="caution">
    <text evidence="5">The sequence shown here is derived from an EMBL/GenBank/DDBJ whole genome shotgun (WGS) entry which is preliminary data.</text>
</comment>
<name>A0A2S6HV05_9FIRM</name>
<dbReference type="OrthoDB" id="9776801at2"/>
<dbReference type="RefSeq" id="WP_104436748.1">
    <property type="nucleotide sequence ID" value="NZ_PTJA01000004.1"/>
</dbReference>
<evidence type="ECO:0000256" key="3">
    <source>
        <dbReference type="ARBA" id="ARBA00022729"/>
    </source>
</evidence>
<sequence length="365" mass="38826">MKKRGLSALLLAAIAALSLTACGGTAKTNTAAKGTTAAATTAAAGETTKGGESKEASSTDPQVTLVYAEVNPLDTIVGKTDQAFKDKVEELSGGSIKIDLQASGVLGAENDVLDNMLGGAGTIDMSRISAFALTSYGANKSKLLSIPYTFAGRDHYWKFVNSELAPEFLMEPHDIGLGVRGLFYGEEGFRHFFSKKPINSIDDVKGLKIRVSSDPVMTGMVSALGANATVVSMNELYSALQTGVVDAAEQPIANYKGNAFQEVAPNLILDGHTLGAIQVIITDSTWDKLTENQQKAMTEAAKYASEFNQKLSQDNEKEVLDGLKAAGVNVVEVNDITPWQEACKDVIAENTKDNAELYQKILDMK</sequence>
<evidence type="ECO:0000256" key="1">
    <source>
        <dbReference type="ARBA" id="ARBA00009023"/>
    </source>
</evidence>
<gene>
    <name evidence="5" type="ORF">BXY41_104472</name>
</gene>
<keyword evidence="6" id="KW-1185">Reference proteome</keyword>
<evidence type="ECO:0000256" key="2">
    <source>
        <dbReference type="ARBA" id="ARBA00022448"/>
    </source>
</evidence>
<dbReference type="CDD" id="cd13603">
    <property type="entry name" value="PBP2_TRAP_Siap_TeaA_like"/>
    <property type="match status" value="1"/>
</dbReference>
<keyword evidence="5" id="KW-0675">Receptor</keyword>
<protein>
    <submittedName>
        <fullName evidence="5">Tripartite ATP-independent transporter DctP family solute receptor</fullName>
    </submittedName>
</protein>
<dbReference type="Pfam" id="PF03480">
    <property type="entry name" value="DctP"/>
    <property type="match status" value="1"/>
</dbReference>
<dbReference type="GO" id="GO:0030288">
    <property type="term" value="C:outer membrane-bounded periplasmic space"/>
    <property type="evidence" value="ECO:0007669"/>
    <property type="project" value="InterPro"/>
</dbReference>
<dbReference type="Gene3D" id="3.40.190.170">
    <property type="entry name" value="Bacterial extracellular solute-binding protein, family 7"/>
    <property type="match status" value="1"/>
</dbReference>
<organism evidence="5 6">
    <name type="scientific">Lacrimispora xylanisolvens</name>
    <dbReference type="NCBI Taxonomy" id="384636"/>
    <lineage>
        <taxon>Bacteria</taxon>
        <taxon>Bacillati</taxon>
        <taxon>Bacillota</taxon>
        <taxon>Clostridia</taxon>
        <taxon>Lachnospirales</taxon>
        <taxon>Lachnospiraceae</taxon>
        <taxon>Lacrimispora</taxon>
    </lineage>
</organism>
<proteinExistence type="inferred from homology"/>
<dbReference type="Proteomes" id="UP000237749">
    <property type="component" value="Unassembled WGS sequence"/>
</dbReference>
<dbReference type="PANTHER" id="PTHR33376:SF7">
    <property type="entry name" value="C4-DICARBOXYLATE-BINDING PROTEIN DCTB"/>
    <property type="match status" value="1"/>
</dbReference>
<comment type="similarity">
    <text evidence="1">Belongs to the bacterial solute-binding protein 7 family.</text>
</comment>
<dbReference type="NCBIfam" id="TIGR00787">
    <property type="entry name" value="dctP"/>
    <property type="match status" value="1"/>
</dbReference>
<feature type="chain" id="PRO_5038379813" evidence="4">
    <location>
        <begin position="22"/>
        <end position="365"/>
    </location>
</feature>
<evidence type="ECO:0000313" key="6">
    <source>
        <dbReference type="Proteomes" id="UP000237749"/>
    </source>
</evidence>
<dbReference type="AlphaFoldDB" id="A0A2S6HV05"/>
<dbReference type="InterPro" id="IPR038404">
    <property type="entry name" value="TRAP_DctP_sf"/>
</dbReference>
<dbReference type="EMBL" id="PTJA01000004">
    <property type="protein sequence ID" value="PPK81669.1"/>
    <property type="molecule type" value="Genomic_DNA"/>
</dbReference>
<dbReference type="PIRSF" id="PIRSF006470">
    <property type="entry name" value="DctB"/>
    <property type="match status" value="1"/>
</dbReference>
<evidence type="ECO:0000313" key="5">
    <source>
        <dbReference type="EMBL" id="PPK81669.1"/>
    </source>
</evidence>